<dbReference type="Proteomes" id="UP000241346">
    <property type="component" value="Unassembled WGS sequence"/>
</dbReference>
<keyword evidence="1" id="KW-0560">Oxidoreductase</keyword>
<dbReference type="PANTHER" id="PTHR13847:SF281">
    <property type="entry name" value="FAD DEPENDENT OXIDOREDUCTASE DOMAIN-CONTAINING PROTEIN"/>
    <property type="match status" value="1"/>
</dbReference>
<dbReference type="InterPro" id="IPR036188">
    <property type="entry name" value="FAD/NAD-bd_sf"/>
</dbReference>
<dbReference type="GO" id="GO:0016491">
    <property type="term" value="F:oxidoreductase activity"/>
    <property type="evidence" value="ECO:0007669"/>
    <property type="project" value="UniProtKB-KW"/>
</dbReference>
<dbReference type="InterPro" id="IPR006076">
    <property type="entry name" value="FAD-dep_OxRdtase"/>
</dbReference>
<dbReference type="AlphaFoldDB" id="A0A2T3NL60"/>
<dbReference type="PANTHER" id="PTHR13847">
    <property type="entry name" value="SARCOSINE DEHYDROGENASE-RELATED"/>
    <property type="match status" value="1"/>
</dbReference>
<accession>A0A2T3NL60</accession>
<evidence type="ECO:0000313" key="5">
    <source>
        <dbReference type="Proteomes" id="UP000241346"/>
    </source>
</evidence>
<evidence type="ECO:0000256" key="1">
    <source>
        <dbReference type="ARBA" id="ARBA00023002"/>
    </source>
</evidence>
<feature type="domain" description="FAD dependent oxidoreductase" evidence="3">
    <location>
        <begin position="74"/>
        <end position="434"/>
    </location>
</feature>
<dbReference type="GO" id="GO:0005737">
    <property type="term" value="C:cytoplasm"/>
    <property type="evidence" value="ECO:0007669"/>
    <property type="project" value="TreeGrafter"/>
</dbReference>
<reference evidence="4 5" key="1">
    <citation type="submission" date="2018-03" db="EMBL/GenBank/DDBJ databases">
        <title>Whole genome sequencing of Histamine producing bacteria.</title>
        <authorList>
            <person name="Butler K."/>
        </authorList>
    </citation>
    <scope>NUCLEOTIDE SEQUENCE [LARGE SCALE GENOMIC DNA]</scope>
    <source>
        <strain evidence="4 5">DSM 19138</strain>
    </source>
</reference>
<dbReference type="OrthoDB" id="311718at2"/>
<comment type="caution">
    <text evidence="4">The sequence shown here is derived from an EMBL/GenBank/DDBJ whole genome shotgun (WGS) entry which is preliminary data.</text>
</comment>
<evidence type="ECO:0000259" key="3">
    <source>
        <dbReference type="Pfam" id="PF01266"/>
    </source>
</evidence>
<proteinExistence type="predicted"/>
<dbReference type="Pfam" id="PF01266">
    <property type="entry name" value="DAO"/>
    <property type="match status" value="1"/>
</dbReference>
<organism evidence="4 5">
    <name type="scientific">Photobacterium rosenbergii</name>
    <dbReference type="NCBI Taxonomy" id="294936"/>
    <lineage>
        <taxon>Bacteria</taxon>
        <taxon>Pseudomonadati</taxon>
        <taxon>Pseudomonadota</taxon>
        <taxon>Gammaproteobacteria</taxon>
        <taxon>Vibrionales</taxon>
        <taxon>Vibrionaceae</taxon>
        <taxon>Photobacterium</taxon>
    </lineage>
</organism>
<name>A0A2T3NL60_9GAMM</name>
<evidence type="ECO:0000313" key="4">
    <source>
        <dbReference type="EMBL" id="PSW16203.1"/>
    </source>
</evidence>
<protein>
    <submittedName>
        <fullName evidence="4">FAD-dependent oxidoreductase</fullName>
    </submittedName>
</protein>
<feature type="compositionally biased region" description="Basic and acidic residues" evidence="2">
    <location>
        <begin position="1"/>
        <end position="16"/>
    </location>
</feature>
<dbReference type="RefSeq" id="WP_107296826.1">
    <property type="nucleotide sequence ID" value="NZ_PYMB01000001.1"/>
</dbReference>
<dbReference type="Gene3D" id="3.50.50.60">
    <property type="entry name" value="FAD/NAD(P)-binding domain"/>
    <property type="match status" value="1"/>
</dbReference>
<gene>
    <name evidence="4" type="ORF">C9J01_04165</name>
</gene>
<dbReference type="SUPFAM" id="SSF51905">
    <property type="entry name" value="FAD/NAD(P)-binding domain"/>
    <property type="match status" value="1"/>
</dbReference>
<evidence type="ECO:0000256" key="2">
    <source>
        <dbReference type="SAM" id="MobiDB-lite"/>
    </source>
</evidence>
<sequence length="487" mass="53931">MDSTVEKERVVLEKSSNKQAQQTTTAKEKYDPAYDPLVANTPGHGTEYAPTYWVGTAGEPPADDGPILSDVDVDVAIIGSGYTGLSTAIHLAEQYGIKATVLEANRASWGCSTRNGGQAQCASGRLKRSQWIQRWGLDTAIRMHEECLDGMETFKGLIKDIDCEPQSGGHLYVAHRAKVMPTLEKEAKLLRQTFNYDAQILDADTVKKQLVGDQEAAGAMHEPEGIGIHAGKLAFGYLKKARALGATVHPASPVIGWETRNGIHYLKTPGGIVKARAVGVATGGYTSQGLHSQLKNRLLPILSNSMVTRPLTESEIAACNFRTNQVITDTRVLRHYYRLLPDNRVQIGTRSAITGKAAPEKIYEDMLKADLARKFPALANIQVDYSWWGWVDVSHDMMPRIYQPNANQSIYYALGYGGNGVMYSAQAGKRLAQWIAGEGKDLNLPIFQSKLPFPNIQEMLESEAFAPFRRFGQRFLYRWYHLKDEVL</sequence>
<dbReference type="EMBL" id="PYMB01000001">
    <property type="protein sequence ID" value="PSW16203.1"/>
    <property type="molecule type" value="Genomic_DNA"/>
</dbReference>
<dbReference type="Gene3D" id="3.30.9.10">
    <property type="entry name" value="D-Amino Acid Oxidase, subunit A, domain 2"/>
    <property type="match status" value="1"/>
</dbReference>
<feature type="region of interest" description="Disordered" evidence="2">
    <location>
        <begin position="1"/>
        <end position="34"/>
    </location>
</feature>